<keyword evidence="2" id="KW-0175">Coiled coil</keyword>
<evidence type="ECO:0000256" key="1">
    <source>
        <dbReference type="ARBA" id="ARBA00004196"/>
    </source>
</evidence>
<accession>A0ABW0MBJ8</accession>
<keyword evidence="4" id="KW-1185">Reference proteome</keyword>
<proteinExistence type="predicted"/>
<comment type="caution">
    <text evidence="3">The sequence shown here is derived from an EMBL/GenBank/DDBJ whole genome shotgun (WGS) entry which is preliminary data.</text>
</comment>
<dbReference type="Gene3D" id="1.10.287.470">
    <property type="entry name" value="Helix hairpin bin"/>
    <property type="match status" value="1"/>
</dbReference>
<sequence length="471" mass="51541">MKSDAEVNQAANSSRAAAAQDPALRELATLLQLGRRAREADNIEVLGFVAVNESRQLFQYRQAALGRVSAVGQWLPGAVMAVSGLPQPDPQAPYVQWLAQVFAYLAKQDIPEPGAAVRALNARELPELLARDWAAWLPEYALLLPLHGPDRHCLGNLLLAREQPWDAHEMLLAAELAHAYGHALARFAGSDSWQHKLRLWALPAKSRWKIALAALAVCLLPVRLSVLAPAEVVPLEPFPVRAPLDGVVDNFHVRPSQQVKAGDPLFDLDTTVLRSRLGVARKAYDVASEEYRQAAQLALNDEKSKLDMTLKKGSLEQKAVELDYSKELLARVQIKAPRDGVAVFADVNDWQGRALSVGERVLTLADPAKVELAVSLPVAEAFDFQPDAAVTLYPNGALFASYDGTLSSAAYRAEPTPDGVLAYRLKVRFDRGQALPRLGLMGTAKVRGGWAPLIYIVLRRPLAAARQWLGW</sequence>
<dbReference type="Proteomes" id="UP001596045">
    <property type="component" value="Unassembled WGS sequence"/>
</dbReference>
<comment type="subcellular location">
    <subcellularLocation>
        <location evidence="1">Cell envelope</location>
    </subcellularLocation>
</comment>
<dbReference type="PANTHER" id="PTHR32347:SF23">
    <property type="entry name" value="BLL5650 PROTEIN"/>
    <property type="match status" value="1"/>
</dbReference>
<protein>
    <submittedName>
        <fullName evidence="3">Efflux RND transporter periplasmic adaptor subunit</fullName>
    </submittedName>
</protein>
<name>A0ABW0MBJ8_9BURK</name>
<dbReference type="SUPFAM" id="SSF111369">
    <property type="entry name" value="HlyD-like secretion proteins"/>
    <property type="match status" value="1"/>
</dbReference>
<evidence type="ECO:0000256" key="2">
    <source>
        <dbReference type="ARBA" id="ARBA00023054"/>
    </source>
</evidence>
<dbReference type="EMBL" id="JBHSMT010000027">
    <property type="protein sequence ID" value="MFC5475430.1"/>
    <property type="molecule type" value="Genomic_DNA"/>
</dbReference>
<reference evidence="4" key="1">
    <citation type="journal article" date="2019" name="Int. J. Syst. Evol. Microbiol.">
        <title>The Global Catalogue of Microorganisms (GCM) 10K type strain sequencing project: providing services to taxonomists for standard genome sequencing and annotation.</title>
        <authorList>
            <consortium name="The Broad Institute Genomics Platform"/>
            <consortium name="The Broad Institute Genome Sequencing Center for Infectious Disease"/>
            <person name="Wu L."/>
            <person name="Ma J."/>
        </authorList>
    </citation>
    <scope>NUCLEOTIDE SEQUENCE [LARGE SCALE GENOMIC DNA]</scope>
    <source>
        <strain evidence="4">JCM 17066</strain>
    </source>
</reference>
<dbReference type="Gene3D" id="2.40.50.100">
    <property type="match status" value="1"/>
</dbReference>
<evidence type="ECO:0000313" key="4">
    <source>
        <dbReference type="Proteomes" id="UP001596045"/>
    </source>
</evidence>
<dbReference type="PANTHER" id="PTHR32347">
    <property type="entry name" value="EFFLUX SYSTEM COMPONENT YKNX-RELATED"/>
    <property type="match status" value="1"/>
</dbReference>
<organism evidence="3 4">
    <name type="scientific">Paraherbaspirillum soli</name>
    <dbReference type="NCBI Taxonomy" id="631222"/>
    <lineage>
        <taxon>Bacteria</taxon>
        <taxon>Pseudomonadati</taxon>
        <taxon>Pseudomonadota</taxon>
        <taxon>Betaproteobacteria</taxon>
        <taxon>Burkholderiales</taxon>
        <taxon>Oxalobacteraceae</taxon>
        <taxon>Paraherbaspirillum</taxon>
    </lineage>
</organism>
<evidence type="ECO:0000313" key="3">
    <source>
        <dbReference type="EMBL" id="MFC5475430.1"/>
    </source>
</evidence>
<dbReference type="InterPro" id="IPR050465">
    <property type="entry name" value="UPF0194_transport"/>
</dbReference>
<dbReference type="Gene3D" id="2.40.30.170">
    <property type="match status" value="1"/>
</dbReference>
<dbReference type="RefSeq" id="WP_378998720.1">
    <property type="nucleotide sequence ID" value="NZ_JBHSMT010000027.1"/>
</dbReference>
<gene>
    <name evidence="3" type="ORF">ACFPM8_15830</name>
</gene>